<dbReference type="RefSeq" id="WP_380080779.1">
    <property type="nucleotide sequence ID" value="NZ_JBHRZF010000216.1"/>
</dbReference>
<dbReference type="Proteomes" id="UP001595748">
    <property type="component" value="Unassembled WGS sequence"/>
</dbReference>
<reference evidence="2" key="1">
    <citation type="journal article" date="2019" name="Int. J. Syst. Evol. Microbiol.">
        <title>The Global Catalogue of Microorganisms (GCM) 10K type strain sequencing project: providing services to taxonomists for standard genome sequencing and annotation.</title>
        <authorList>
            <consortium name="The Broad Institute Genomics Platform"/>
            <consortium name="The Broad Institute Genome Sequencing Center for Infectious Disease"/>
            <person name="Wu L."/>
            <person name="Ma J."/>
        </authorList>
    </citation>
    <scope>NUCLEOTIDE SEQUENCE [LARGE SCALE GENOMIC DNA]</scope>
    <source>
        <strain evidence="2">CCTCC AB 2013263</strain>
    </source>
</reference>
<keyword evidence="2" id="KW-1185">Reference proteome</keyword>
<organism evidence="1 2">
    <name type="scientific">Deinococcus antarcticus</name>
    <dbReference type="NCBI Taxonomy" id="1298767"/>
    <lineage>
        <taxon>Bacteria</taxon>
        <taxon>Thermotogati</taxon>
        <taxon>Deinococcota</taxon>
        <taxon>Deinococci</taxon>
        <taxon>Deinococcales</taxon>
        <taxon>Deinococcaceae</taxon>
        <taxon>Deinococcus</taxon>
    </lineage>
</organism>
<gene>
    <name evidence="1" type="ORF">ACFOPQ_18935</name>
</gene>
<dbReference type="EMBL" id="JBHRZF010000216">
    <property type="protein sequence ID" value="MFC3862844.1"/>
    <property type="molecule type" value="Genomic_DNA"/>
</dbReference>
<protein>
    <submittedName>
        <fullName evidence="1">Uncharacterized protein</fullName>
    </submittedName>
</protein>
<proteinExistence type="predicted"/>
<comment type="caution">
    <text evidence="1">The sequence shown here is derived from an EMBL/GenBank/DDBJ whole genome shotgun (WGS) entry which is preliminary data.</text>
</comment>
<evidence type="ECO:0000313" key="2">
    <source>
        <dbReference type="Proteomes" id="UP001595748"/>
    </source>
</evidence>
<accession>A0ABV8ABM3</accession>
<sequence length="102" mass="10991">MVVHAVPGGVGLNDGFRPFPVFCRGNTVLIHFQTKPKLKATPGPSEGRMTMSAVNINPSLRRLASLGKPSNLPLNPNEIEVSCQHGRAQVRAGAQVELVRRP</sequence>
<evidence type="ECO:0000313" key="1">
    <source>
        <dbReference type="EMBL" id="MFC3862844.1"/>
    </source>
</evidence>
<name>A0ABV8ABM3_9DEIO</name>